<dbReference type="RefSeq" id="WP_070175021.1">
    <property type="nucleotide sequence ID" value="NZ_BMJR01000008.1"/>
</dbReference>
<dbReference type="Proteomes" id="UP000176037">
    <property type="component" value="Unassembled WGS sequence"/>
</dbReference>
<dbReference type="PANTHER" id="PTHR43233:SF1">
    <property type="entry name" value="FAMILY N-ACETYLTRANSFERASE, PUTATIVE (AFU_ORTHOLOGUE AFUA_6G03350)-RELATED"/>
    <property type="match status" value="1"/>
</dbReference>
<dbReference type="STRING" id="1856405.BFC17_10880"/>
<dbReference type="InterPro" id="IPR016181">
    <property type="entry name" value="Acyl_CoA_acyltransferase"/>
</dbReference>
<dbReference type="SUPFAM" id="SSF55729">
    <property type="entry name" value="Acyl-CoA N-acyltransferases (Nat)"/>
    <property type="match status" value="1"/>
</dbReference>
<dbReference type="CDD" id="cd04301">
    <property type="entry name" value="NAT_SF"/>
    <property type="match status" value="1"/>
</dbReference>
<protein>
    <submittedName>
        <fullName evidence="2">GNAT family N-acetyltransferase</fullName>
    </submittedName>
</protein>
<dbReference type="GO" id="GO:0016747">
    <property type="term" value="F:acyltransferase activity, transferring groups other than amino-acyl groups"/>
    <property type="evidence" value="ECO:0007669"/>
    <property type="project" value="InterPro"/>
</dbReference>
<dbReference type="InterPro" id="IPR053144">
    <property type="entry name" value="Acetyltransferase_Butenolide"/>
</dbReference>
<dbReference type="PROSITE" id="PS51186">
    <property type="entry name" value="GNAT"/>
    <property type="match status" value="1"/>
</dbReference>
<gene>
    <name evidence="2" type="ORF">BFC17_10880</name>
</gene>
<name>A0A1E8FIK9_9ALTE</name>
<sequence>MDFQTIYDFIRTSYWAQNIPDTTLIKALQNSVCFAALTAAGETVGFARVITDKATFGYLADVFVLEAFRGQGISRLLMDAVVAHPELQGLRRFMLATWDAHGLYKKYGFTPVEDASPLMQIWHPDIYKK</sequence>
<organism evidence="2 3">
    <name type="scientific">Alteromonas lipolytica</name>
    <dbReference type="NCBI Taxonomy" id="1856405"/>
    <lineage>
        <taxon>Bacteria</taxon>
        <taxon>Pseudomonadati</taxon>
        <taxon>Pseudomonadota</taxon>
        <taxon>Gammaproteobacteria</taxon>
        <taxon>Alteromonadales</taxon>
        <taxon>Alteromonadaceae</taxon>
        <taxon>Alteromonas/Salinimonas group</taxon>
        <taxon>Alteromonas</taxon>
    </lineage>
</organism>
<dbReference type="AlphaFoldDB" id="A0A1E8FIK9"/>
<dbReference type="EMBL" id="MJIC01000006">
    <property type="protein sequence ID" value="OFI35780.1"/>
    <property type="molecule type" value="Genomic_DNA"/>
</dbReference>
<comment type="caution">
    <text evidence="2">The sequence shown here is derived from an EMBL/GenBank/DDBJ whole genome shotgun (WGS) entry which is preliminary data.</text>
</comment>
<dbReference type="Pfam" id="PF13508">
    <property type="entry name" value="Acetyltransf_7"/>
    <property type="match status" value="1"/>
</dbReference>
<keyword evidence="3" id="KW-1185">Reference proteome</keyword>
<evidence type="ECO:0000259" key="1">
    <source>
        <dbReference type="PROSITE" id="PS51186"/>
    </source>
</evidence>
<evidence type="ECO:0000313" key="2">
    <source>
        <dbReference type="EMBL" id="OFI35780.1"/>
    </source>
</evidence>
<dbReference type="InterPro" id="IPR000182">
    <property type="entry name" value="GNAT_dom"/>
</dbReference>
<dbReference type="OrthoDB" id="3216107at2"/>
<evidence type="ECO:0000313" key="3">
    <source>
        <dbReference type="Proteomes" id="UP000176037"/>
    </source>
</evidence>
<feature type="domain" description="N-acetyltransferase" evidence="1">
    <location>
        <begin position="1"/>
        <end position="129"/>
    </location>
</feature>
<dbReference type="Gene3D" id="3.40.630.30">
    <property type="match status" value="1"/>
</dbReference>
<proteinExistence type="predicted"/>
<reference evidence="2 3" key="1">
    <citation type="submission" date="2016-09" db="EMBL/GenBank/DDBJ databases">
        <title>Alteromonas lipolytica, a new species isolated from sea water.</title>
        <authorList>
            <person name="Wu Y.-H."/>
            <person name="Cheng H."/>
            <person name="Xu X.-W."/>
        </authorList>
    </citation>
    <scope>NUCLEOTIDE SEQUENCE [LARGE SCALE GENOMIC DNA]</scope>
    <source>
        <strain evidence="2 3">JW12</strain>
    </source>
</reference>
<dbReference type="PANTHER" id="PTHR43233">
    <property type="entry name" value="FAMILY N-ACETYLTRANSFERASE, PUTATIVE (AFU_ORTHOLOGUE AFUA_6G03350)-RELATED"/>
    <property type="match status" value="1"/>
</dbReference>
<keyword evidence="2" id="KW-0808">Transferase</keyword>
<accession>A0A1E8FIK9</accession>